<evidence type="ECO:0000313" key="1">
    <source>
        <dbReference type="EMBL" id="JAH11194.1"/>
    </source>
</evidence>
<dbReference type="EMBL" id="GBXM01097383">
    <property type="protein sequence ID" value="JAH11194.1"/>
    <property type="molecule type" value="Transcribed_RNA"/>
</dbReference>
<sequence length="65" mass="7072">MSIYHKLITHTYIRHGQIGGHANMKSLGRTLGTCHQNSLNPQCIPASGILQEGCSKVNLSLKGEK</sequence>
<organism evidence="1">
    <name type="scientific">Anguilla anguilla</name>
    <name type="common">European freshwater eel</name>
    <name type="synonym">Muraena anguilla</name>
    <dbReference type="NCBI Taxonomy" id="7936"/>
    <lineage>
        <taxon>Eukaryota</taxon>
        <taxon>Metazoa</taxon>
        <taxon>Chordata</taxon>
        <taxon>Craniata</taxon>
        <taxon>Vertebrata</taxon>
        <taxon>Euteleostomi</taxon>
        <taxon>Actinopterygii</taxon>
        <taxon>Neopterygii</taxon>
        <taxon>Teleostei</taxon>
        <taxon>Anguilliformes</taxon>
        <taxon>Anguillidae</taxon>
        <taxon>Anguilla</taxon>
    </lineage>
</organism>
<name>A0A0E9Q359_ANGAN</name>
<proteinExistence type="predicted"/>
<reference evidence="1" key="1">
    <citation type="submission" date="2014-11" db="EMBL/GenBank/DDBJ databases">
        <authorList>
            <person name="Amaro Gonzalez C."/>
        </authorList>
    </citation>
    <scope>NUCLEOTIDE SEQUENCE</scope>
</reference>
<accession>A0A0E9Q359</accession>
<dbReference type="AlphaFoldDB" id="A0A0E9Q359"/>
<protein>
    <submittedName>
        <fullName evidence="1">Uncharacterized protein</fullName>
    </submittedName>
</protein>
<reference evidence="1" key="2">
    <citation type="journal article" date="2015" name="Fish Shellfish Immunol.">
        <title>Early steps in the European eel (Anguilla anguilla)-Vibrio vulnificus interaction in the gills: Role of the RtxA13 toxin.</title>
        <authorList>
            <person name="Callol A."/>
            <person name="Pajuelo D."/>
            <person name="Ebbesson L."/>
            <person name="Teles M."/>
            <person name="MacKenzie S."/>
            <person name="Amaro C."/>
        </authorList>
    </citation>
    <scope>NUCLEOTIDE SEQUENCE</scope>
</reference>